<feature type="domain" description="PGG" evidence="3">
    <location>
        <begin position="210"/>
        <end position="307"/>
    </location>
</feature>
<accession>A0A4D6MJI4</accession>
<dbReference type="GO" id="GO:0005886">
    <property type="term" value="C:plasma membrane"/>
    <property type="evidence" value="ECO:0007669"/>
    <property type="project" value="UniProtKB-SubCell"/>
</dbReference>
<protein>
    <recommendedName>
        <fullName evidence="3">PGG domain-containing protein</fullName>
    </recommendedName>
</protein>
<dbReference type="AlphaFoldDB" id="A0A4D6MJI4"/>
<keyword evidence="2" id="KW-1133">Transmembrane helix</keyword>
<evidence type="ECO:0000313" key="5">
    <source>
        <dbReference type="Proteomes" id="UP000501690"/>
    </source>
</evidence>
<gene>
    <name evidence="4" type="ORF">DEO72_LG7g2851</name>
</gene>
<keyword evidence="2" id="KW-0472">Membrane</keyword>
<dbReference type="InterPro" id="IPR026961">
    <property type="entry name" value="PGG_dom"/>
</dbReference>
<keyword evidence="2" id="KW-0812">Transmembrane</keyword>
<dbReference type="InterPro" id="IPR036770">
    <property type="entry name" value="Ankyrin_rpt-contain_sf"/>
</dbReference>
<dbReference type="Proteomes" id="UP000501690">
    <property type="component" value="Linkage Group LG7"/>
</dbReference>
<dbReference type="EMBL" id="CP039351">
    <property type="protein sequence ID" value="QCE01553.1"/>
    <property type="molecule type" value="Genomic_DNA"/>
</dbReference>
<evidence type="ECO:0000256" key="1">
    <source>
        <dbReference type="ARBA" id="ARBA00004202"/>
    </source>
</evidence>
<reference evidence="4 5" key="1">
    <citation type="submission" date="2019-04" db="EMBL/GenBank/DDBJ databases">
        <title>An improved genome assembly and genetic linkage map for asparagus bean, Vigna unguiculata ssp. sesquipedialis.</title>
        <authorList>
            <person name="Xia Q."/>
            <person name="Zhang R."/>
            <person name="Dong Y."/>
        </authorList>
    </citation>
    <scope>NUCLEOTIDE SEQUENCE [LARGE SCALE GENOMIC DNA]</scope>
    <source>
        <tissue evidence="4">Leaf</tissue>
    </source>
</reference>
<dbReference type="PANTHER" id="PTHR24177:SF446">
    <property type="entry name" value="ANKYRIN REPEAT-CONTAINING PROTEIN NPR4-LIKE"/>
    <property type="match status" value="1"/>
</dbReference>
<keyword evidence="5" id="KW-1185">Reference proteome</keyword>
<evidence type="ECO:0000256" key="2">
    <source>
        <dbReference type="SAM" id="Phobius"/>
    </source>
</evidence>
<evidence type="ECO:0000313" key="4">
    <source>
        <dbReference type="EMBL" id="QCE01553.1"/>
    </source>
</evidence>
<evidence type="ECO:0000259" key="3">
    <source>
        <dbReference type="Pfam" id="PF13962"/>
    </source>
</evidence>
<feature type="transmembrane region" description="Helical" evidence="2">
    <location>
        <begin position="283"/>
        <end position="309"/>
    </location>
</feature>
<dbReference type="PANTHER" id="PTHR24177">
    <property type="entry name" value="CASKIN"/>
    <property type="match status" value="1"/>
</dbReference>
<organism evidence="4 5">
    <name type="scientific">Vigna unguiculata</name>
    <name type="common">Cowpea</name>
    <dbReference type="NCBI Taxonomy" id="3917"/>
    <lineage>
        <taxon>Eukaryota</taxon>
        <taxon>Viridiplantae</taxon>
        <taxon>Streptophyta</taxon>
        <taxon>Embryophyta</taxon>
        <taxon>Tracheophyta</taxon>
        <taxon>Spermatophyta</taxon>
        <taxon>Magnoliopsida</taxon>
        <taxon>eudicotyledons</taxon>
        <taxon>Gunneridae</taxon>
        <taxon>Pentapetalae</taxon>
        <taxon>rosids</taxon>
        <taxon>fabids</taxon>
        <taxon>Fabales</taxon>
        <taxon>Fabaceae</taxon>
        <taxon>Papilionoideae</taxon>
        <taxon>50 kb inversion clade</taxon>
        <taxon>NPAAA clade</taxon>
        <taxon>indigoferoid/millettioid clade</taxon>
        <taxon>Phaseoleae</taxon>
        <taxon>Vigna</taxon>
    </lineage>
</organism>
<feature type="transmembrane region" description="Helical" evidence="2">
    <location>
        <begin position="209"/>
        <end position="231"/>
    </location>
</feature>
<proteinExistence type="predicted"/>
<name>A0A4D6MJI4_VIGUN</name>
<feature type="transmembrane region" description="Helical" evidence="2">
    <location>
        <begin position="237"/>
        <end position="262"/>
    </location>
</feature>
<dbReference type="Gene3D" id="1.25.40.20">
    <property type="entry name" value="Ankyrin repeat-containing domain"/>
    <property type="match status" value="1"/>
</dbReference>
<sequence length="353" mass="39984">MDYEDIEKLFFVTINHNKFERKLHDDAETGQSTVTGMELLRKIWTEVGKQKTKEIVPLITRPSAVLFDAIESGNDDEVIWCFMESVAIFTALKDSNGRNLMHLFLLYRRLDIFNSFINDKKQDLVRAMDKEGNNVLHLAALLPLEFKSFSGLSAKIQMQRELGWFEDAERSVPDELRSMRNKKGKTPIDVFYDEHNQLSKDIKESAKGIADSGMVVATLVATVAFAAALTVPGNKNSVWFIVFIVTNAIALFTSSASILSFLSNFTSSRFANTEFVMSLHPSLTFGPELLIISVAAMVVAFIAASFLIFDHTTKWVSYAVTPMGFFPLLVFIVFQSKLCDDSYWSKYYRPKLR</sequence>
<comment type="subcellular location">
    <subcellularLocation>
        <location evidence="1">Cell membrane</location>
        <topology evidence="1">Peripheral membrane protein</topology>
    </subcellularLocation>
</comment>
<feature type="transmembrane region" description="Helical" evidence="2">
    <location>
        <begin position="315"/>
        <end position="334"/>
    </location>
</feature>
<dbReference type="Pfam" id="PF13962">
    <property type="entry name" value="PGG"/>
    <property type="match status" value="1"/>
</dbReference>